<comment type="subcellular location">
    <subcellularLocation>
        <location evidence="1">Membrane</location>
    </subcellularLocation>
</comment>
<dbReference type="Proteomes" id="UP000887566">
    <property type="component" value="Unplaced"/>
</dbReference>
<feature type="transmembrane region" description="Helical" evidence="5">
    <location>
        <begin position="87"/>
        <end position="110"/>
    </location>
</feature>
<evidence type="ECO:0000256" key="2">
    <source>
        <dbReference type="ARBA" id="ARBA00022692"/>
    </source>
</evidence>
<evidence type="ECO:0000313" key="7">
    <source>
        <dbReference type="Proteomes" id="UP000887566"/>
    </source>
</evidence>
<dbReference type="SUPFAM" id="SSF81321">
    <property type="entry name" value="Family A G protein-coupled receptor-like"/>
    <property type="match status" value="1"/>
</dbReference>
<evidence type="ECO:0000259" key="6">
    <source>
        <dbReference type="PROSITE" id="PS50262"/>
    </source>
</evidence>
<name>A0A914UT95_9BILA</name>
<keyword evidence="4 5" id="KW-0472">Membrane</keyword>
<keyword evidence="2 5" id="KW-0812">Transmembrane</keyword>
<keyword evidence="7" id="KW-1185">Reference proteome</keyword>
<protein>
    <submittedName>
        <fullName evidence="8">G-protein coupled receptors family 1 profile domain-containing protein</fullName>
    </submittedName>
</protein>
<dbReference type="Gene3D" id="1.20.1070.10">
    <property type="entry name" value="Rhodopsin 7-helix transmembrane proteins"/>
    <property type="match status" value="1"/>
</dbReference>
<feature type="domain" description="G-protein coupled receptors family 1 profile" evidence="6">
    <location>
        <begin position="60"/>
        <end position="358"/>
    </location>
</feature>
<dbReference type="WBParaSite" id="PSAMB.scaffold121size75511.g2293.t1">
    <property type="protein sequence ID" value="PSAMB.scaffold121size75511.g2293.t1"/>
    <property type="gene ID" value="PSAMB.scaffold121size75511.g2293"/>
</dbReference>
<reference evidence="8" key="1">
    <citation type="submission" date="2022-11" db="UniProtKB">
        <authorList>
            <consortium name="WormBaseParasite"/>
        </authorList>
    </citation>
    <scope>IDENTIFICATION</scope>
</reference>
<evidence type="ECO:0000256" key="5">
    <source>
        <dbReference type="SAM" id="Phobius"/>
    </source>
</evidence>
<dbReference type="PANTHER" id="PTHR46641:SF10">
    <property type="entry name" value="G-PROTEIN COUPLED RECEPTORS FAMILY 1 PROFILE DOMAIN-CONTAINING PROTEIN"/>
    <property type="match status" value="1"/>
</dbReference>
<keyword evidence="3 5" id="KW-1133">Transmembrane helix</keyword>
<dbReference type="InterPro" id="IPR012292">
    <property type="entry name" value="Globin/Proto"/>
</dbReference>
<evidence type="ECO:0000256" key="1">
    <source>
        <dbReference type="ARBA" id="ARBA00004370"/>
    </source>
</evidence>
<dbReference type="AlphaFoldDB" id="A0A914UT95"/>
<dbReference type="CDD" id="cd14978">
    <property type="entry name" value="7tmA_FMRFamide_R-like"/>
    <property type="match status" value="1"/>
</dbReference>
<feature type="transmembrane region" description="Helical" evidence="5">
    <location>
        <begin position="342"/>
        <end position="359"/>
    </location>
</feature>
<sequence length="613" mass="68031">MSNGSVLANQCFSWDTAFGPTSSNDTTPHPAQLMVQDYRRFSFVVNGCITLLLATIGVVGNAVLFVQIRMPSAMSSRLRGHLAALCAWDTLLLCSCAFSYGILSFLYGITPFYGTAAYLLLIFQPLGTFAACGTVWQVFAITIERYLAVSRPLQERVLKAKVSVKAICITLATTVALLNLPLVPFERMLVPCIRPQVRANGSTEYVSTVMNVAAPLTSNAIYTLSCPKMLHIAVCNFIPDLVFRFPMPVSLIIVFTIRTLQFACVHAGNGPLNINRSAKNGTLMVLTLLNVKFVVCHSLYMYNTAMDMLEYPFLNGGRKREDEEGQQNPFEHFFNTLYMTDVANLLVVLHSATNWLLFLRTSTRPRRKRSQNRASFGSTAYGVTLSTSDTSKEIFISTTDASLLLEALRAQSAHEFAVPLVSALSETSAAVADYFMGDEAFDERPAVLRVACAVYDFMDQLLGHLADPRYCLSDIREQCRSLGALHRRRGVEFHVEGLKAARCVLTRQLGRANKPASVHKLVSFLLCEMKNGALCEAVESRSVICERTERRSYSVYGNGKETTHLSVEEAHRRHSHRSIEKRRLLSAANEFGDGMTGDTNEALKEIINHESVF</sequence>
<dbReference type="GO" id="GO:0020037">
    <property type="term" value="F:heme binding"/>
    <property type="evidence" value="ECO:0007669"/>
    <property type="project" value="InterPro"/>
</dbReference>
<organism evidence="7 8">
    <name type="scientific">Plectus sambesii</name>
    <dbReference type="NCBI Taxonomy" id="2011161"/>
    <lineage>
        <taxon>Eukaryota</taxon>
        <taxon>Metazoa</taxon>
        <taxon>Ecdysozoa</taxon>
        <taxon>Nematoda</taxon>
        <taxon>Chromadorea</taxon>
        <taxon>Plectida</taxon>
        <taxon>Plectina</taxon>
        <taxon>Plectoidea</taxon>
        <taxon>Plectidae</taxon>
        <taxon>Plectus</taxon>
    </lineage>
</organism>
<dbReference type="InterPro" id="IPR052954">
    <property type="entry name" value="GPCR-Ligand_Int"/>
</dbReference>
<dbReference type="PROSITE" id="PS50262">
    <property type="entry name" value="G_PROTEIN_RECEP_F1_2"/>
    <property type="match status" value="1"/>
</dbReference>
<accession>A0A914UT95</accession>
<dbReference type="PANTHER" id="PTHR46641">
    <property type="entry name" value="FMRFAMIDE RECEPTOR-RELATED"/>
    <property type="match status" value="1"/>
</dbReference>
<evidence type="ECO:0000256" key="3">
    <source>
        <dbReference type="ARBA" id="ARBA00022989"/>
    </source>
</evidence>
<feature type="transmembrane region" description="Helical" evidence="5">
    <location>
        <begin position="281"/>
        <end position="302"/>
    </location>
</feature>
<feature type="transmembrane region" description="Helical" evidence="5">
    <location>
        <begin position="116"/>
        <end position="141"/>
    </location>
</feature>
<dbReference type="InterPro" id="IPR017452">
    <property type="entry name" value="GPCR_Rhodpsn_7TM"/>
</dbReference>
<dbReference type="Gene3D" id="1.10.490.10">
    <property type="entry name" value="Globins"/>
    <property type="match status" value="1"/>
</dbReference>
<feature type="transmembrane region" description="Helical" evidence="5">
    <location>
        <begin position="43"/>
        <end position="66"/>
    </location>
</feature>
<dbReference type="GO" id="GO:0019825">
    <property type="term" value="F:oxygen binding"/>
    <property type="evidence" value="ECO:0007669"/>
    <property type="project" value="InterPro"/>
</dbReference>
<proteinExistence type="predicted"/>
<evidence type="ECO:0000256" key="4">
    <source>
        <dbReference type="ARBA" id="ARBA00023136"/>
    </source>
</evidence>
<evidence type="ECO:0000313" key="8">
    <source>
        <dbReference type="WBParaSite" id="PSAMB.scaffold121size75511.g2293.t1"/>
    </source>
</evidence>
<dbReference type="GO" id="GO:0016020">
    <property type="term" value="C:membrane"/>
    <property type="evidence" value="ECO:0007669"/>
    <property type="project" value="UniProtKB-SubCell"/>
</dbReference>